<keyword evidence="2" id="KW-1185">Reference proteome</keyword>
<gene>
    <name evidence="1" type="ORF">F1003_06245</name>
</gene>
<dbReference type="Gene3D" id="3.40.50.300">
    <property type="entry name" value="P-loop containing nucleotide triphosphate hydrolases"/>
    <property type="match status" value="1"/>
</dbReference>
<name>A0A7K1GF73_9FLAO</name>
<reference evidence="1 2" key="1">
    <citation type="submission" date="2019-11" db="EMBL/GenBank/DDBJ databases">
        <title>Winogradskyella ouciana sp. nov., isolated from the hadal seawater of the Mariana Trench.</title>
        <authorList>
            <person name="Liu R."/>
        </authorList>
    </citation>
    <scope>NUCLEOTIDE SEQUENCE [LARGE SCALE GENOMIC DNA]</scope>
    <source>
        <strain evidence="1 2">ZXX205</strain>
    </source>
</reference>
<comment type="caution">
    <text evidence="1">The sequence shown here is derived from an EMBL/GenBank/DDBJ whole genome shotgun (WGS) entry which is preliminary data.</text>
</comment>
<dbReference type="EMBL" id="WJYA01000004">
    <property type="protein sequence ID" value="MTE26529.1"/>
    <property type="molecule type" value="Genomic_DNA"/>
</dbReference>
<accession>A0A7K1GF73</accession>
<proteinExistence type="predicted"/>
<dbReference type="Proteomes" id="UP000447545">
    <property type="component" value="Unassembled WGS sequence"/>
</dbReference>
<dbReference type="RefSeq" id="WP_155088348.1">
    <property type="nucleotide sequence ID" value="NZ_WJYA01000004.1"/>
</dbReference>
<evidence type="ECO:0000313" key="1">
    <source>
        <dbReference type="EMBL" id="MTE26529.1"/>
    </source>
</evidence>
<evidence type="ECO:0000313" key="2">
    <source>
        <dbReference type="Proteomes" id="UP000447545"/>
    </source>
</evidence>
<sequence length="378" mass="42759">MNNDLAPTYQRLFGQYWVLWYSTSNNYSIVKSEFKSLLDLYLKSNSLDEFGSKISSVEHVSNLITITNNLKTYLESCNASNTSSLEDSAEFNHSNSNITKYYSVNDKLITVNYDTELVKNTIHPALAHLEINKNNIDAQITFDIYLNKGQLSLFKNQQLITSVPQRDYHLLQGKFIMQLLCVMHDKKESDWVGTFHGSTISDGTNTILFIGNSGKGKSTLCALLSANGYELLADDVSPMLAKDGHIYHNPSAISIKEGAFSVLQPLITDFENLPITVFNKNKGPLRYLPCDHPKKDNYPCKAIIMVNYEADAKTNVEPASIKTILETLIPDSWLSRHPLHAEQFLDWLKTVHLYQLTYSDTDSVITELSTIFNEFKSN</sequence>
<dbReference type="AlphaFoldDB" id="A0A7K1GF73"/>
<organism evidence="1 2">
    <name type="scientific">Winogradskyella ouciana</name>
    <dbReference type="NCBI Taxonomy" id="2608631"/>
    <lineage>
        <taxon>Bacteria</taxon>
        <taxon>Pseudomonadati</taxon>
        <taxon>Bacteroidota</taxon>
        <taxon>Flavobacteriia</taxon>
        <taxon>Flavobacteriales</taxon>
        <taxon>Flavobacteriaceae</taxon>
        <taxon>Winogradskyella</taxon>
    </lineage>
</organism>
<evidence type="ECO:0008006" key="3">
    <source>
        <dbReference type="Google" id="ProtNLM"/>
    </source>
</evidence>
<protein>
    <recommendedName>
        <fullName evidence="3">HprK-related kinase B</fullName>
    </recommendedName>
</protein>
<dbReference type="SUPFAM" id="SSF53795">
    <property type="entry name" value="PEP carboxykinase-like"/>
    <property type="match status" value="1"/>
</dbReference>
<dbReference type="InterPro" id="IPR027417">
    <property type="entry name" value="P-loop_NTPase"/>
</dbReference>